<name>A0A3D8IIG1_9HELI</name>
<gene>
    <name evidence="1" type="ORF">CQA43_00570</name>
</gene>
<evidence type="ECO:0000313" key="2">
    <source>
        <dbReference type="Proteomes" id="UP000256650"/>
    </source>
</evidence>
<evidence type="ECO:0000313" key="1">
    <source>
        <dbReference type="EMBL" id="RDU64341.1"/>
    </source>
</evidence>
<accession>A0A3D8IIG1</accession>
<dbReference type="RefSeq" id="WP_115550675.1">
    <property type="nucleotide sequence ID" value="NZ_CAONBV010000087.1"/>
</dbReference>
<protein>
    <submittedName>
        <fullName evidence="1">Uncharacterized protein</fullName>
    </submittedName>
</protein>
<sequence>MKNVSEVLSHLFSTPCYQKYYEVSQLNQFIRLLPLSIKSGIAFGYIKNDILFLALKHPAFKQEFYHKISLLKQLLKTYQKEKSHLTNVQDIKCFVTYNAYHKEVEFRQENEVAQCYGELAHGNFINYAKDTEIFEIFENIRQVILQNQNKFL</sequence>
<comment type="caution">
    <text evidence="1">The sequence shown here is derived from an EMBL/GenBank/DDBJ whole genome shotgun (WGS) entry which is preliminary data.</text>
</comment>
<dbReference type="GeneID" id="82534787"/>
<reference evidence="1 2" key="1">
    <citation type="submission" date="2018-04" db="EMBL/GenBank/DDBJ databases">
        <title>Novel Campyloabacter and Helicobacter Species and Strains.</title>
        <authorList>
            <person name="Mannion A.J."/>
            <person name="Shen Z."/>
            <person name="Fox J.G."/>
        </authorList>
    </citation>
    <scope>NUCLEOTIDE SEQUENCE [LARGE SCALE GENOMIC DNA]</scope>
    <source>
        <strain evidence="1 2">MIT 99-5101</strain>
    </source>
</reference>
<dbReference type="OrthoDB" id="5373157at2"/>
<dbReference type="AlphaFoldDB" id="A0A3D8IIG1"/>
<organism evidence="1 2">
    <name type="scientific">Helicobacter ganmani</name>
    <dbReference type="NCBI Taxonomy" id="60246"/>
    <lineage>
        <taxon>Bacteria</taxon>
        <taxon>Pseudomonadati</taxon>
        <taxon>Campylobacterota</taxon>
        <taxon>Epsilonproteobacteria</taxon>
        <taxon>Campylobacterales</taxon>
        <taxon>Helicobacteraceae</taxon>
        <taxon>Helicobacter</taxon>
    </lineage>
</organism>
<dbReference type="EMBL" id="NXLS01000001">
    <property type="protein sequence ID" value="RDU64341.1"/>
    <property type="molecule type" value="Genomic_DNA"/>
</dbReference>
<proteinExistence type="predicted"/>
<keyword evidence="2" id="KW-1185">Reference proteome</keyword>
<dbReference type="Proteomes" id="UP000256650">
    <property type="component" value="Unassembled WGS sequence"/>
</dbReference>